<keyword evidence="2" id="KW-0808">Transferase</keyword>
<dbReference type="InterPro" id="IPR016181">
    <property type="entry name" value="Acyl_CoA_acyltransferase"/>
</dbReference>
<keyword evidence="2" id="KW-0012">Acyltransferase</keyword>
<dbReference type="Proteomes" id="UP001597448">
    <property type="component" value="Unassembled WGS sequence"/>
</dbReference>
<proteinExistence type="predicted"/>
<keyword evidence="3" id="KW-1185">Reference proteome</keyword>
<dbReference type="CDD" id="cd04301">
    <property type="entry name" value="NAT_SF"/>
    <property type="match status" value="1"/>
</dbReference>
<evidence type="ECO:0000313" key="3">
    <source>
        <dbReference type="Proteomes" id="UP001597448"/>
    </source>
</evidence>
<comment type="caution">
    <text evidence="2">The sequence shown here is derived from an EMBL/GenBank/DDBJ whole genome shotgun (WGS) entry which is preliminary data.</text>
</comment>
<dbReference type="Gene3D" id="3.40.630.30">
    <property type="match status" value="1"/>
</dbReference>
<name>A0ABW5FDJ4_9BACL</name>
<protein>
    <submittedName>
        <fullName evidence="2">GNAT family N-acetyltransferase</fullName>
        <ecNumber evidence="2">2.3.1.-</ecNumber>
    </submittedName>
</protein>
<evidence type="ECO:0000259" key="1">
    <source>
        <dbReference type="PROSITE" id="PS51186"/>
    </source>
</evidence>
<evidence type="ECO:0000313" key="2">
    <source>
        <dbReference type="EMBL" id="MFD2411971.1"/>
    </source>
</evidence>
<dbReference type="Pfam" id="PF00583">
    <property type="entry name" value="Acetyltransf_1"/>
    <property type="match status" value="1"/>
</dbReference>
<sequence>MSTLQVEIVDRLDEVQKREVARLYYQAFALKFSALWIFTREEKEVVEVLCRSLRYDNGLYALCEGRVIGFIGLEKGDGFFAALNYASLRQTFGIFGGVWRYAAYGVYRLFHSGISKDTIHIDPLVVSGEARGLGIGTRLLEAAFTWSRQANRSKVLLEVVDTNPLAKKLYERVGFRTFKVENTRLFSSQAGFHKVLHMEKMLK</sequence>
<dbReference type="PANTHER" id="PTHR43072:SF60">
    <property type="entry name" value="L-2,4-DIAMINOBUTYRIC ACID ACETYLTRANSFERASE"/>
    <property type="match status" value="1"/>
</dbReference>
<dbReference type="GO" id="GO:0016746">
    <property type="term" value="F:acyltransferase activity"/>
    <property type="evidence" value="ECO:0007669"/>
    <property type="project" value="UniProtKB-KW"/>
</dbReference>
<organism evidence="2 3">
    <name type="scientific">Paenibacillus rhizoplanae</name>
    <dbReference type="NCBI Taxonomy" id="1917181"/>
    <lineage>
        <taxon>Bacteria</taxon>
        <taxon>Bacillati</taxon>
        <taxon>Bacillota</taxon>
        <taxon>Bacilli</taxon>
        <taxon>Bacillales</taxon>
        <taxon>Paenibacillaceae</taxon>
        <taxon>Paenibacillus</taxon>
    </lineage>
</organism>
<gene>
    <name evidence="2" type="ORF">ACFSX3_18935</name>
</gene>
<dbReference type="EC" id="2.3.1.-" evidence="2"/>
<dbReference type="PANTHER" id="PTHR43072">
    <property type="entry name" value="N-ACETYLTRANSFERASE"/>
    <property type="match status" value="1"/>
</dbReference>
<dbReference type="InterPro" id="IPR000182">
    <property type="entry name" value="GNAT_dom"/>
</dbReference>
<reference evidence="3" key="1">
    <citation type="journal article" date="2019" name="Int. J. Syst. Evol. Microbiol.">
        <title>The Global Catalogue of Microorganisms (GCM) 10K type strain sequencing project: providing services to taxonomists for standard genome sequencing and annotation.</title>
        <authorList>
            <consortium name="The Broad Institute Genomics Platform"/>
            <consortium name="The Broad Institute Genome Sequencing Center for Infectious Disease"/>
            <person name="Wu L."/>
            <person name="Ma J."/>
        </authorList>
    </citation>
    <scope>NUCLEOTIDE SEQUENCE [LARGE SCALE GENOMIC DNA]</scope>
    <source>
        <strain evidence="3">CCM 8725</strain>
    </source>
</reference>
<dbReference type="SUPFAM" id="SSF55729">
    <property type="entry name" value="Acyl-CoA N-acyltransferases (Nat)"/>
    <property type="match status" value="1"/>
</dbReference>
<feature type="domain" description="N-acetyltransferase" evidence="1">
    <location>
        <begin position="7"/>
        <end position="203"/>
    </location>
</feature>
<dbReference type="PROSITE" id="PS51186">
    <property type="entry name" value="GNAT"/>
    <property type="match status" value="1"/>
</dbReference>
<accession>A0ABW5FDJ4</accession>
<dbReference type="RefSeq" id="WP_209988411.1">
    <property type="nucleotide sequence ID" value="NZ_JBHSVQ010000001.1"/>
</dbReference>
<dbReference type="EMBL" id="JBHUKY010000033">
    <property type="protein sequence ID" value="MFD2411971.1"/>
    <property type="molecule type" value="Genomic_DNA"/>
</dbReference>